<dbReference type="STRING" id="1437059.A6A05_05785"/>
<evidence type="ECO:0000313" key="7">
    <source>
        <dbReference type="EMBL" id="OAN65470.1"/>
    </source>
</evidence>
<dbReference type="PROSITE" id="PS51677">
    <property type="entry name" value="NODB"/>
    <property type="match status" value="1"/>
</dbReference>
<dbReference type="GO" id="GO:0016810">
    <property type="term" value="F:hydrolase activity, acting on carbon-nitrogen (but not peptide) bonds"/>
    <property type="evidence" value="ECO:0007669"/>
    <property type="project" value="InterPro"/>
</dbReference>
<evidence type="ECO:0000256" key="5">
    <source>
        <dbReference type="SAM" id="SignalP"/>
    </source>
</evidence>
<dbReference type="Gene3D" id="3.20.20.370">
    <property type="entry name" value="Glycoside hydrolase/deacetylase"/>
    <property type="match status" value="1"/>
</dbReference>
<comment type="function">
    <text evidence="1">Is involved in generating a small heat-stable compound (Nod), an acylated oligomer of N-acetylglucosamine, that stimulates mitosis in various plant protoplasts.</text>
</comment>
<evidence type="ECO:0000256" key="2">
    <source>
        <dbReference type="ARBA" id="ARBA00010973"/>
    </source>
</evidence>
<evidence type="ECO:0000313" key="8">
    <source>
        <dbReference type="Proteomes" id="UP000078543"/>
    </source>
</evidence>
<dbReference type="Proteomes" id="UP000078543">
    <property type="component" value="Unassembled WGS sequence"/>
</dbReference>
<dbReference type="OrthoDB" id="9784220at2"/>
<feature type="signal peptide" evidence="5">
    <location>
        <begin position="1"/>
        <end position="23"/>
    </location>
</feature>
<dbReference type="RefSeq" id="WP_068496665.1">
    <property type="nucleotide sequence ID" value="NZ_LWQU01000022.1"/>
</dbReference>
<dbReference type="PANTHER" id="PTHR10587">
    <property type="entry name" value="GLYCOSYL TRANSFERASE-RELATED"/>
    <property type="match status" value="1"/>
</dbReference>
<feature type="chain" id="PRO_5008092380" description="Chitooligosaccharide deacetylase" evidence="5">
    <location>
        <begin position="24"/>
        <end position="228"/>
    </location>
</feature>
<sequence>MPTWISRTLALLAGLAATWPVRADIVTHLPAQPAKVIALTFDGCEAKGQPAWLDERIAVFLEAQRIPATLFVTGLFAKRNADRLGQLSRTGLIEIENHSWDHPRHLEHLDQGAIAAQLADTDEAIRAVTGSKPRFFRFPGGHYDAKALAAVENSGLSVVHWSWESGDPARDLTPERLTSWVLSKTRPGDVLIFHINGRAPATAVALPAMVAELKRRGFSFARLDEVLK</sequence>
<proteinExistence type="inferred from homology"/>
<comment type="similarity">
    <text evidence="2">Belongs to the polysaccharide deacetylase family.</text>
</comment>
<dbReference type="InterPro" id="IPR002509">
    <property type="entry name" value="NODB_dom"/>
</dbReference>
<keyword evidence="5" id="KW-0732">Signal</keyword>
<dbReference type="PANTHER" id="PTHR10587:SF134">
    <property type="entry name" value="SECRETED PROTEIN"/>
    <property type="match status" value="1"/>
</dbReference>
<dbReference type="Pfam" id="PF01522">
    <property type="entry name" value="Polysacc_deac_1"/>
    <property type="match status" value="1"/>
</dbReference>
<evidence type="ECO:0000256" key="3">
    <source>
        <dbReference type="ARBA" id="ARBA00020071"/>
    </source>
</evidence>
<dbReference type="SUPFAM" id="SSF88713">
    <property type="entry name" value="Glycoside hydrolase/deacetylase"/>
    <property type="match status" value="1"/>
</dbReference>
<reference evidence="7 8" key="1">
    <citation type="submission" date="2016-04" db="EMBL/GenBank/DDBJ databases">
        <title>Draft genome sequence of freshwater magnetotactic bacteria Magnetospirillum marisnigri SP-1 and Magnetospirillum moscoviense BB-1.</title>
        <authorList>
            <person name="Koziaeva V."/>
            <person name="Dziuba M.V."/>
            <person name="Ivanov T.M."/>
            <person name="Kuznetsov B."/>
            <person name="Grouzdev D.S."/>
        </authorList>
    </citation>
    <scope>NUCLEOTIDE SEQUENCE [LARGE SCALE GENOMIC DNA]</scope>
    <source>
        <strain evidence="7 8">BB-1</strain>
    </source>
</reference>
<name>A0A178MZ15_9PROT</name>
<evidence type="ECO:0000256" key="1">
    <source>
        <dbReference type="ARBA" id="ARBA00003236"/>
    </source>
</evidence>
<organism evidence="7 8">
    <name type="scientific">Magnetospirillum moscoviense</name>
    <dbReference type="NCBI Taxonomy" id="1437059"/>
    <lineage>
        <taxon>Bacteria</taxon>
        <taxon>Pseudomonadati</taxon>
        <taxon>Pseudomonadota</taxon>
        <taxon>Alphaproteobacteria</taxon>
        <taxon>Rhodospirillales</taxon>
        <taxon>Rhodospirillaceae</taxon>
        <taxon>Magnetospirillum</taxon>
    </lineage>
</organism>
<dbReference type="InterPro" id="IPR011330">
    <property type="entry name" value="Glyco_hydro/deAcase_b/a-brl"/>
</dbReference>
<feature type="domain" description="NodB homology" evidence="6">
    <location>
        <begin position="35"/>
        <end position="221"/>
    </location>
</feature>
<dbReference type="AlphaFoldDB" id="A0A178MZ15"/>
<dbReference type="InterPro" id="IPR050248">
    <property type="entry name" value="Polysacc_deacetylase_ArnD"/>
</dbReference>
<protein>
    <recommendedName>
        <fullName evidence="3">Chitooligosaccharide deacetylase</fullName>
    </recommendedName>
    <alternativeName>
        <fullName evidence="4">Nodulation protein B</fullName>
    </alternativeName>
</protein>
<comment type="caution">
    <text evidence="7">The sequence shown here is derived from an EMBL/GenBank/DDBJ whole genome shotgun (WGS) entry which is preliminary data.</text>
</comment>
<dbReference type="EMBL" id="LWQU01000022">
    <property type="protein sequence ID" value="OAN65470.1"/>
    <property type="molecule type" value="Genomic_DNA"/>
</dbReference>
<gene>
    <name evidence="7" type="ORF">A6A05_05785</name>
</gene>
<accession>A0A178MZ15</accession>
<dbReference type="GO" id="GO:0005975">
    <property type="term" value="P:carbohydrate metabolic process"/>
    <property type="evidence" value="ECO:0007669"/>
    <property type="project" value="InterPro"/>
</dbReference>
<evidence type="ECO:0000259" key="6">
    <source>
        <dbReference type="PROSITE" id="PS51677"/>
    </source>
</evidence>
<evidence type="ECO:0000256" key="4">
    <source>
        <dbReference type="ARBA" id="ARBA00032976"/>
    </source>
</evidence>
<keyword evidence="8" id="KW-1185">Reference proteome</keyword>